<keyword evidence="1" id="KW-0472">Membrane</keyword>
<evidence type="ECO:0000256" key="1">
    <source>
        <dbReference type="SAM" id="Phobius"/>
    </source>
</evidence>
<gene>
    <name evidence="2" type="ORF">NSA47_10985</name>
</gene>
<feature type="transmembrane region" description="Helical" evidence="1">
    <location>
        <begin position="310"/>
        <end position="332"/>
    </location>
</feature>
<proteinExistence type="predicted"/>
<dbReference type="Proteomes" id="UP001205748">
    <property type="component" value="Unassembled WGS sequence"/>
</dbReference>
<name>A0AAE3HHK0_9FIRM</name>
<evidence type="ECO:0008006" key="4">
    <source>
        <dbReference type="Google" id="ProtNLM"/>
    </source>
</evidence>
<evidence type="ECO:0000313" key="2">
    <source>
        <dbReference type="EMBL" id="MCR1899510.1"/>
    </source>
</evidence>
<feature type="transmembrane region" description="Helical" evidence="1">
    <location>
        <begin position="21"/>
        <end position="44"/>
    </location>
</feature>
<keyword evidence="1" id="KW-1133">Transmembrane helix</keyword>
<keyword evidence="3" id="KW-1185">Reference proteome</keyword>
<keyword evidence="1" id="KW-0812">Transmembrane</keyword>
<dbReference type="EMBL" id="JANKAS010000010">
    <property type="protein sequence ID" value="MCR1899510.1"/>
    <property type="molecule type" value="Genomic_DNA"/>
</dbReference>
<protein>
    <recommendedName>
        <fullName evidence="4">Cache domain-containing protein</fullName>
    </recommendedName>
</protein>
<dbReference type="RefSeq" id="WP_257531957.1">
    <property type="nucleotide sequence ID" value="NZ_JANKAS010000010.1"/>
</dbReference>
<reference evidence="2" key="1">
    <citation type="submission" date="2022-07" db="EMBL/GenBank/DDBJ databases">
        <title>Enhanced cultured diversity of the mouse gut microbiota enables custom-made synthetic communities.</title>
        <authorList>
            <person name="Afrizal A."/>
        </authorList>
    </citation>
    <scope>NUCLEOTIDE SEQUENCE</scope>
    <source>
        <strain evidence="2">DSM 28593</strain>
    </source>
</reference>
<comment type="caution">
    <text evidence="2">The sequence shown here is derived from an EMBL/GenBank/DDBJ whole genome shotgun (WGS) entry which is preliminary data.</text>
</comment>
<accession>A0AAE3HHK0</accession>
<organism evidence="2 3">
    <name type="scientific">Irregularibacter muris</name>
    <dbReference type="NCBI Taxonomy" id="1796619"/>
    <lineage>
        <taxon>Bacteria</taxon>
        <taxon>Bacillati</taxon>
        <taxon>Bacillota</taxon>
        <taxon>Clostridia</taxon>
        <taxon>Eubacteriales</taxon>
        <taxon>Eubacteriaceae</taxon>
        <taxon>Irregularibacter</taxon>
    </lineage>
</organism>
<sequence>MYKGEKINSFLRKCAERIKSRGQLWAIAIVLISASILFYTMFILQNTLQTVKEDRIKNSEQILIRSSQTLRLFLGDIHQTTEEIATHNGIRKAIQDYGDLEIPLREKIDQFVQGQFQIAKDKNPYIQQLFLITQSGEVLNDEDTYSIDSQEFFKSPYFKSLENKEDEVLWSYEAPPSFFVKGPHEKMFFTLQAIGGLETDKSVGYLVSIINTQSMNDVYQDMLLGLPEELSVYDNSHHSFIIPSEYPIDEQLIQGFIQEETFYKVKEIKIKGKSYAVGVAPLGPLNWYTASVMPIDKIIGNVKDIYKGKVWVYILGGVFFITWILLLNIIVAKLAKIKFVEKSIEEIEKMKNKELAQYKEEDIQHLKDTEVLVERKDLAKISEYIYFWKKELLEEDTEKERKE</sequence>
<dbReference type="AlphaFoldDB" id="A0AAE3HHK0"/>
<evidence type="ECO:0000313" key="3">
    <source>
        <dbReference type="Proteomes" id="UP001205748"/>
    </source>
</evidence>